<keyword evidence="6 14" id="KW-0479">Metal-binding</keyword>
<evidence type="ECO:0000256" key="9">
    <source>
        <dbReference type="ARBA" id="ARBA00022833"/>
    </source>
</evidence>
<dbReference type="GO" id="GO:0061604">
    <property type="term" value="F:molybdopterin-synthase sulfurtransferase activity"/>
    <property type="evidence" value="ECO:0007669"/>
    <property type="project" value="UniProtKB-EC"/>
</dbReference>
<keyword evidence="11 14" id="KW-0501">Molybdenum cofactor biosynthesis</keyword>
<dbReference type="FunFam" id="3.40.50.720:FF:000033">
    <property type="entry name" value="Adenylyltransferase and sulfurtransferase MOCS3"/>
    <property type="match status" value="1"/>
</dbReference>
<feature type="coiled-coil region" evidence="15">
    <location>
        <begin position="11"/>
        <end position="45"/>
    </location>
</feature>
<feature type="active site" description="Cysteine persulfide intermediate; for sulfurtransferase activity" evidence="14">
    <location>
        <position position="487"/>
    </location>
</feature>
<dbReference type="Pfam" id="PF00581">
    <property type="entry name" value="Rhodanese"/>
    <property type="match status" value="1"/>
</dbReference>
<evidence type="ECO:0000259" key="16">
    <source>
        <dbReference type="PROSITE" id="PS50206"/>
    </source>
</evidence>
<evidence type="ECO:0000256" key="5">
    <source>
        <dbReference type="ARBA" id="ARBA00022695"/>
    </source>
</evidence>
<accession>A0A4U0Y1X3</accession>
<evidence type="ECO:0000256" key="8">
    <source>
        <dbReference type="ARBA" id="ARBA00022786"/>
    </source>
</evidence>
<evidence type="ECO:0000256" key="6">
    <source>
        <dbReference type="ARBA" id="ARBA00022723"/>
    </source>
</evidence>
<dbReference type="OrthoDB" id="10261062at2759"/>
<feature type="binding site" evidence="14">
    <location>
        <begin position="233"/>
        <end position="234"/>
    </location>
    <ligand>
        <name>ATP</name>
        <dbReference type="ChEBI" id="CHEBI:30616"/>
    </ligand>
</feature>
<dbReference type="EMBL" id="NAJQ01000016">
    <property type="protein sequence ID" value="TKA83111.1"/>
    <property type="molecule type" value="Genomic_DNA"/>
</dbReference>
<protein>
    <recommendedName>
        <fullName evidence="14">Adenylyltransferase and sulfurtransferase uba4</fullName>
    </recommendedName>
    <alternativeName>
        <fullName evidence="14">Common component for nitrate reductase and xanthine dehydrogenase protein F</fullName>
    </alternativeName>
    <alternativeName>
        <fullName evidence="14">Ubiquitin-like protein activator 4</fullName>
    </alternativeName>
    <domain>
        <recommendedName>
            <fullName evidence="14">Molybdopterin-synthase adenylyltransferase</fullName>
            <ecNumber evidence="14">2.7.7.80</ecNumber>
        </recommendedName>
        <alternativeName>
            <fullName evidence="14">Adenylyltransferase uba4</fullName>
        </alternativeName>
        <alternativeName>
            <fullName evidence="14">Sulfur carrier protein MOCS2A adenylyltransferase</fullName>
        </alternativeName>
    </domain>
    <domain>
        <recommendedName>
            <fullName evidence="14">Molybdopterin-synthase sulfurtransferase</fullName>
            <ecNumber evidence="14">2.8.1.11</ecNumber>
        </recommendedName>
        <alternativeName>
            <fullName evidence="14">Sulfurtransferase uba4</fullName>
        </alternativeName>
        <alternativeName>
            <fullName evidence="14">Sulfur carrier protein MOCS2A sulfurtransferase</fullName>
        </alternativeName>
    </domain>
</protein>
<dbReference type="AlphaFoldDB" id="A0A4U0Y1X3"/>
<comment type="subcellular location">
    <subcellularLocation>
        <location evidence="1">Cytoplasm</location>
        <location evidence="1">Cytosol</location>
    </subcellularLocation>
</comment>
<dbReference type="GO" id="GO:0005524">
    <property type="term" value="F:ATP binding"/>
    <property type="evidence" value="ECO:0007669"/>
    <property type="project" value="UniProtKB-KW"/>
</dbReference>
<evidence type="ECO:0000256" key="12">
    <source>
        <dbReference type="ARBA" id="ARBA00023268"/>
    </source>
</evidence>
<proteinExistence type="inferred from homology"/>
<feature type="active site" description="Glycyl thioester intermediate; for adenylyltransferase activity" evidence="14">
    <location>
        <position position="299"/>
    </location>
</feature>
<dbReference type="STRING" id="329884.A0A4U0Y1X3"/>
<dbReference type="GO" id="GO:0046872">
    <property type="term" value="F:metal ion binding"/>
    <property type="evidence" value="ECO:0007669"/>
    <property type="project" value="UniProtKB-KW"/>
</dbReference>
<evidence type="ECO:0000256" key="2">
    <source>
        <dbReference type="ARBA" id="ARBA00022490"/>
    </source>
</evidence>
<dbReference type="UniPathway" id="UPA00988"/>
<evidence type="ECO:0000256" key="10">
    <source>
        <dbReference type="ARBA" id="ARBA00022840"/>
    </source>
</evidence>
<dbReference type="Pfam" id="PF00899">
    <property type="entry name" value="ThiF"/>
    <property type="match status" value="1"/>
</dbReference>
<dbReference type="CDD" id="cd00757">
    <property type="entry name" value="ThiF_MoeB_HesA_family"/>
    <property type="match status" value="1"/>
</dbReference>
<keyword evidence="8" id="KW-0833">Ubl conjugation pathway</keyword>
<evidence type="ECO:0000256" key="4">
    <source>
        <dbReference type="ARBA" id="ARBA00022694"/>
    </source>
</evidence>
<dbReference type="InterPro" id="IPR035985">
    <property type="entry name" value="Ubiquitin-activating_enz"/>
</dbReference>
<dbReference type="Proteomes" id="UP000309340">
    <property type="component" value="Unassembled WGS sequence"/>
</dbReference>
<reference evidence="17 18" key="1">
    <citation type="submission" date="2017-03" db="EMBL/GenBank/DDBJ databases">
        <title>Genomes of endolithic fungi from Antarctica.</title>
        <authorList>
            <person name="Coleine C."/>
            <person name="Masonjones S."/>
            <person name="Stajich J.E."/>
        </authorList>
    </citation>
    <scope>NUCLEOTIDE SEQUENCE [LARGE SCALE GENOMIC DNA]</scope>
    <source>
        <strain evidence="17 18">CCFEE 5184</strain>
    </source>
</reference>
<dbReference type="PROSITE" id="PS50206">
    <property type="entry name" value="RHODANESE_3"/>
    <property type="match status" value="1"/>
</dbReference>
<keyword evidence="2 14" id="KW-0963">Cytoplasm</keyword>
<feature type="binding site" evidence="14">
    <location>
        <position position="144"/>
    </location>
    <ligand>
        <name>ATP</name>
        <dbReference type="ChEBI" id="CHEBI:30616"/>
    </ligand>
</feature>
<evidence type="ECO:0000256" key="15">
    <source>
        <dbReference type="SAM" id="Coils"/>
    </source>
</evidence>
<feature type="binding site" evidence="14">
    <location>
        <position position="189"/>
    </location>
    <ligand>
        <name>ATP</name>
        <dbReference type="ChEBI" id="CHEBI:30616"/>
    </ligand>
</feature>
<evidence type="ECO:0000256" key="13">
    <source>
        <dbReference type="ARBA" id="ARBA00043893"/>
    </source>
</evidence>
<feature type="binding site" evidence="14">
    <location>
        <begin position="172"/>
        <end position="176"/>
    </location>
    <ligand>
        <name>ATP</name>
        <dbReference type="ChEBI" id="CHEBI:30616"/>
    </ligand>
</feature>
<keyword evidence="5" id="KW-0548">Nucleotidyltransferase</keyword>
<dbReference type="GO" id="GO:0061605">
    <property type="term" value="F:molybdopterin-synthase adenylyltransferase activity"/>
    <property type="evidence" value="ECO:0007669"/>
    <property type="project" value="UniProtKB-EC"/>
</dbReference>
<keyword evidence="9 14" id="KW-0862">Zinc</keyword>
<dbReference type="GO" id="GO:0006777">
    <property type="term" value="P:Mo-molybdopterin cofactor biosynthetic process"/>
    <property type="evidence" value="ECO:0007669"/>
    <property type="project" value="UniProtKB-UniRule"/>
</dbReference>
<comment type="function">
    <text evidence="13">Plays a central role in 2-thiolation of mcm(5)S(2)U at tRNA wobble positions of cytosolic tRNA(Lys), tRNA(Glu) and tRNA(Gln). Also essential during biosynthesis of the molybdenum cofactor. Acts by mediating the C-terminal thiocarboxylation of sulfur carriers urm1 and mocs2a. Its N-terminus first activates urm1 and mocs2a as acyl-adenylates (-COAMP), then the persulfide sulfur on the catalytic cysteine is transferred to urm1 and mocs2a to form thiocarboxylation (-COSH) of their C-terminus. The reaction probably involves hydrogen sulfide that is generated from the persulfide intermediate and that acts as a nucleophile towards urm1 and mocs2a. Subsequently, a transient disulfide bond is formed. Does not use thiosulfate as sulfur donor; nfs1 probably acting as a sulfur donor for thiocarboxylation reactions.</text>
</comment>
<dbReference type="PANTHER" id="PTHR10953:SF102">
    <property type="entry name" value="ADENYLYLTRANSFERASE AND SULFURTRANSFERASE MOCS3"/>
    <property type="match status" value="1"/>
</dbReference>
<dbReference type="GO" id="GO:0002143">
    <property type="term" value="P:tRNA wobble position uridine thiolation"/>
    <property type="evidence" value="ECO:0007669"/>
    <property type="project" value="InterPro"/>
</dbReference>
<dbReference type="GO" id="GO:0032447">
    <property type="term" value="P:protein urmylation"/>
    <property type="evidence" value="ECO:0007669"/>
    <property type="project" value="TreeGrafter"/>
</dbReference>
<evidence type="ECO:0000256" key="1">
    <source>
        <dbReference type="ARBA" id="ARBA00004514"/>
    </source>
</evidence>
<keyword evidence="18" id="KW-1185">Reference proteome</keyword>
<dbReference type="UniPathway" id="UPA00344"/>
<dbReference type="GO" id="GO:0004792">
    <property type="term" value="F:thiosulfate-cyanide sulfurtransferase activity"/>
    <property type="evidence" value="ECO:0007669"/>
    <property type="project" value="TreeGrafter"/>
</dbReference>
<feature type="binding site" evidence="14">
    <location>
        <position position="165"/>
    </location>
    <ligand>
        <name>ATP</name>
        <dbReference type="ChEBI" id="CHEBI:30616"/>
    </ligand>
</feature>
<organism evidence="17 18">
    <name type="scientific">Friedmanniomyces simplex</name>
    <dbReference type="NCBI Taxonomy" id="329884"/>
    <lineage>
        <taxon>Eukaryota</taxon>
        <taxon>Fungi</taxon>
        <taxon>Dikarya</taxon>
        <taxon>Ascomycota</taxon>
        <taxon>Pezizomycotina</taxon>
        <taxon>Dothideomycetes</taxon>
        <taxon>Dothideomycetidae</taxon>
        <taxon>Mycosphaerellales</taxon>
        <taxon>Teratosphaeriaceae</taxon>
        <taxon>Friedmanniomyces</taxon>
    </lineage>
</organism>
<dbReference type="InterPro" id="IPR000594">
    <property type="entry name" value="ThiF_NAD_FAD-bd"/>
</dbReference>
<comment type="pathway">
    <text evidence="14">tRNA modification; 5-methoxycarbonylmethyl-2-thiouridine-tRNA biosynthesis.</text>
</comment>
<evidence type="ECO:0000256" key="11">
    <source>
        <dbReference type="ARBA" id="ARBA00023150"/>
    </source>
</evidence>
<comment type="similarity">
    <text evidence="14">In the N-terminal section; belongs to the HesA/MoeB/ThiF family. UBA4 subfamily.</text>
</comment>
<dbReference type="InterPro" id="IPR028885">
    <property type="entry name" value="MOCS3/Uba4"/>
</dbReference>
<comment type="catalytic activity">
    <reaction evidence="14">
        <text>[molybdopterin-synthase sulfur-carrier protein]-C-terminal Gly-Gly + ATP + H(+) = [molybdopterin-synthase sulfur-carrier protein]-C-terminal Gly-Gly-AMP + diphosphate</text>
        <dbReference type="Rhea" id="RHEA:43616"/>
        <dbReference type="Rhea" id="RHEA-COMP:12159"/>
        <dbReference type="Rhea" id="RHEA-COMP:12202"/>
        <dbReference type="ChEBI" id="CHEBI:15378"/>
        <dbReference type="ChEBI" id="CHEBI:30616"/>
        <dbReference type="ChEBI" id="CHEBI:33019"/>
        <dbReference type="ChEBI" id="CHEBI:90618"/>
        <dbReference type="ChEBI" id="CHEBI:90778"/>
        <dbReference type="EC" id="2.7.7.80"/>
    </reaction>
</comment>
<feature type="binding site" evidence="14">
    <location>
        <position position="381"/>
    </location>
    <ligand>
        <name>Zn(2+)</name>
        <dbReference type="ChEBI" id="CHEBI:29105"/>
    </ligand>
</feature>
<gene>
    <name evidence="14" type="primary">uba4</name>
    <name evidence="14" type="synonym">cnxF</name>
    <name evidence="17" type="ORF">B0A55_00883</name>
</gene>
<dbReference type="InterPro" id="IPR045886">
    <property type="entry name" value="ThiF/MoeB/HesA"/>
</dbReference>
<dbReference type="Gene3D" id="3.40.250.10">
    <property type="entry name" value="Rhodanese-like domain"/>
    <property type="match status" value="1"/>
</dbReference>
<feature type="binding site" evidence="14">
    <location>
        <position position="285"/>
    </location>
    <ligand>
        <name>Zn(2+)</name>
        <dbReference type="ChEBI" id="CHEBI:29105"/>
    </ligand>
</feature>
<dbReference type="EC" id="2.8.1.11" evidence="14"/>
<dbReference type="PANTHER" id="PTHR10953">
    <property type="entry name" value="UBIQUITIN-ACTIVATING ENZYME E1"/>
    <property type="match status" value="1"/>
</dbReference>
<comment type="function">
    <text evidence="14">Plays a central role in 2-thiolation of mcm(5)S(2)U at tRNA wobble positions of cytosolic tRNA(Lys), tRNA(Glu) and tRNA(Gln). Also essential during biosynthesis of the molybdenum cofactor. Acts by mediating the C-terminal thiocarboxylation of sulfur carriers urm1 and MOCS2A. Its N-terminus first activates urm1 and MOCS2A as acyl-adenylates (-COAMP), then the persulfide sulfur on the catalytic cysteine is transferred to urm1 and MOCS2A to form thiocarboxylation (-COSH) of their C-terminus. The reaction probably involves hydrogen sulfide that is generated from the persulfide intermediate and that acts as nucleophile towards urm1 and MOCS2A. Subsequently, a transient disulfide bond is formed. Does not use thiosulfate as sulfur donor; nfs1 probably acting as a sulfur donor for thiocarboxylation reactions.</text>
</comment>
<comment type="catalytic activity">
    <reaction evidence="14">
        <text>[molybdopterin-synthase sulfur-carrier protein]-C-terminal Gly-Gly-AMP + S-sulfanyl-L-cysteinyl-[cysteine desulfurase] + AH2 = [molybdopterin-synthase sulfur-carrier protein]-C-terminal-Gly-aminoethanethioate + L-cysteinyl-[cysteine desulfurase] + A + AMP + 2 H(+)</text>
        <dbReference type="Rhea" id="RHEA:48612"/>
        <dbReference type="Rhea" id="RHEA-COMP:12157"/>
        <dbReference type="Rhea" id="RHEA-COMP:12158"/>
        <dbReference type="Rhea" id="RHEA-COMP:12159"/>
        <dbReference type="Rhea" id="RHEA-COMP:19907"/>
        <dbReference type="ChEBI" id="CHEBI:13193"/>
        <dbReference type="ChEBI" id="CHEBI:15378"/>
        <dbReference type="ChEBI" id="CHEBI:17499"/>
        <dbReference type="ChEBI" id="CHEBI:29950"/>
        <dbReference type="ChEBI" id="CHEBI:61963"/>
        <dbReference type="ChEBI" id="CHEBI:90618"/>
        <dbReference type="ChEBI" id="CHEBI:232372"/>
        <dbReference type="ChEBI" id="CHEBI:456215"/>
        <dbReference type="EC" id="2.8.1.11"/>
    </reaction>
</comment>
<evidence type="ECO:0000256" key="7">
    <source>
        <dbReference type="ARBA" id="ARBA00022741"/>
    </source>
</evidence>
<comment type="caution">
    <text evidence="17">The sequence shown here is derived from an EMBL/GenBank/DDBJ whole genome shotgun (WGS) entry which is preliminary data.</text>
</comment>
<dbReference type="EC" id="2.7.7.80" evidence="14"/>
<feature type="binding site" evidence="14">
    <location>
        <position position="378"/>
    </location>
    <ligand>
        <name>Zn(2+)</name>
        <dbReference type="ChEBI" id="CHEBI:29105"/>
    </ligand>
</feature>
<keyword evidence="12 14" id="KW-0511">Multifunctional enzyme</keyword>
<evidence type="ECO:0000256" key="14">
    <source>
        <dbReference type="HAMAP-Rule" id="MF_03049"/>
    </source>
</evidence>
<keyword evidence="10 14" id="KW-0067">ATP-binding</keyword>
<evidence type="ECO:0000313" key="17">
    <source>
        <dbReference type="EMBL" id="TKA83111.1"/>
    </source>
</evidence>
<feature type="domain" description="Rhodanese" evidence="16">
    <location>
        <begin position="433"/>
        <end position="528"/>
    </location>
</feature>
<dbReference type="InterPro" id="IPR036873">
    <property type="entry name" value="Rhodanese-like_dom_sf"/>
</dbReference>
<name>A0A4U0Y1X3_9PEZI</name>
<keyword evidence="7 14" id="KW-0547">Nucleotide-binding</keyword>
<dbReference type="Gene3D" id="3.40.50.720">
    <property type="entry name" value="NAD(P)-binding Rossmann-like Domain"/>
    <property type="match status" value="1"/>
</dbReference>
<evidence type="ECO:0000256" key="3">
    <source>
        <dbReference type="ARBA" id="ARBA00022679"/>
    </source>
</evidence>
<feature type="binding site" evidence="14">
    <location>
        <position position="282"/>
    </location>
    <ligand>
        <name>Zn(2+)</name>
        <dbReference type="ChEBI" id="CHEBI:29105"/>
    </ligand>
</feature>
<keyword evidence="3 14" id="KW-0808">Transferase</keyword>
<dbReference type="SUPFAM" id="SSF69572">
    <property type="entry name" value="Activating enzymes of the ubiquitin-like proteins"/>
    <property type="match status" value="1"/>
</dbReference>
<sequence length="530" mass="57133">MDSINGADAQVQRLRQHITATESQLRILKLQLQQAEQAAEAAEAARHLNGAYQGGLPADWRDEIFGVLHHDTPGSLAQDFGHNGEFGDAQIFARPTTEDVRQQRWPLASEEYKRYGRQMIMPEIGLHGQLRLKNAKVLIVGVGGLGCPAAAYLAGAGVGTLGLMDGDTVEVSNLHRQVAHSTARVGRLKVDSAVEYLRALNDSVNYRAHPSHLSPEKAIPIFEQYDLVLDCTDHPTSRYLISDACVLTGKPLVSASALKTEGQLIVLNSPPRLPGDVNGGPCYRCVFPKPPPAESVLSCGEGGILGPVVGVMGVLQALEAIKLLTAKPVPTGPGWSMDFTATKPSPPAEPTRPTMLMFSAYSTPQFRSVRLRSRRADCAVCSAQASITRQSLTSGSLDYVAFCGVTTPLNTLTPAARITATGFSRLPTDGSNILIDVRDETQYAICALRGSVNVPWTGNADTWLDQAIMSGGVAEHGDDGRDRYVVCRLGNDSQLAVKAAMDRIGDGRVKEIKGGFRAWREEVDPSWPDY</sequence>
<comment type="pathway">
    <text evidence="14">Cofactor biosynthesis; molybdopterin biosynthesis.</text>
</comment>
<dbReference type="GO" id="GO:0042292">
    <property type="term" value="F:URM1 activating enzyme activity"/>
    <property type="evidence" value="ECO:0007669"/>
    <property type="project" value="TreeGrafter"/>
</dbReference>
<keyword evidence="15" id="KW-0175">Coiled coil</keyword>
<keyword evidence="4 14" id="KW-0819">tRNA processing</keyword>
<comment type="cofactor">
    <cofactor evidence="14">
        <name>Zn(2+)</name>
        <dbReference type="ChEBI" id="CHEBI:29105"/>
    </cofactor>
    <text evidence="14">Binds 1 zinc ion per subunit.</text>
</comment>
<dbReference type="SMART" id="SM00450">
    <property type="entry name" value="RHOD"/>
    <property type="match status" value="1"/>
</dbReference>
<dbReference type="GO" id="GO:0005829">
    <property type="term" value="C:cytosol"/>
    <property type="evidence" value="ECO:0007669"/>
    <property type="project" value="UniProtKB-SubCell"/>
</dbReference>
<evidence type="ECO:0000313" key="18">
    <source>
        <dbReference type="Proteomes" id="UP000309340"/>
    </source>
</evidence>
<dbReference type="InterPro" id="IPR001763">
    <property type="entry name" value="Rhodanese-like_dom"/>
</dbReference>
<dbReference type="HAMAP" id="MF_03049">
    <property type="entry name" value="MOCS3_Uba4"/>
    <property type="match status" value="1"/>
</dbReference>